<name>A0ABN2WLN2_9ACTN</name>
<reference evidence="1 2" key="1">
    <citation type="journal article" date="2019" name="Int. J. Syst. Evol. Microbiol.">
        <title>The Global Catalogue of Microorganisms (GCM) 10K type strain sequencing project: providing services to taxonomists for standard genome sequencing and annotation.</title>
        <authorList>
            <consortium name="The Broad Institute Genomics Platform"/>
            <consortium name="The Broad Institute Genome Sequencing Center for Infectious Disease"/>
            <person name="Wu L."/>
            <person name="Ma J."/>
        </authorList>
    </citation>
    <scope>NUCLEOTIDE SEQUENCE [LARGE SCALE GENOMIC DNA]</scope>
    <source>
        <strain evidence="1 2">JCM 13813</strain>
    </source>
</reference>
<dbReference type="Gene3D" id="1.10.10.2910">
    <property type="match status" value="1"/>
</dbReference>
<accession>A0ABN2WLN2</accession>
<protein>
    <recommendedName>
        <fullName evidence="3">IrrE N-terminal-like domain-containing protein</fullName>
    </recommendedName>
</protein>
<evidence type="ECO:0008006" key="3">
    <source>
        <dbReference type="Google" id="ProtNLM"/>
    </source>
</evidence>
<sequence>MIKTFDDCVAAALAALPDTVAQRFAGAPKEALEGLGLTVRPAQHLTESREGGGWCDGQSYLSDGVVLFRPTGNRRENFTLAHELGHWLVDQVDGVYDWLSRQENGDRLLETVCDAVAQSLLIPARVVDDIVASRQVCAQTLLDLVDATQASRPVCAIALSRHLPCAGAVVIIDRESGAVTYSSVQPDPFEGWPVAIPWPGQDVPPGHPLRNLRDGASLGRKSFWATPWGQRQEFYIDAVGLSRVVVAVFADRDLWGVETTHFDAPREFSHRLEADIRCCGGTQKARGFPCPECRRLFCPKCGGCLCTQRASNEATCRACGLEKAKHLMDSSGFCVDCM</sequence>
<gene>
    <name evidence="1" type="ORF">GCM10009726_00050</name>
</gene>
<keyword evidence="2" id="KW-1185">Reference proteome</keyword>
<dbReference type="EMBL" id="BAAAMQ010000002">
    <property type="protein sequence ID" value="GAA2093583.1"/>
    <property type="molecule type" value="Genomic_DNA"/>
</dbReference>
<organism evidence="1 2">
    <name type="scientific">Nocardioides furvisabuli</name>
    <dbReference type="NCBI Taxonomy" id="375542"/>
    <lineage>
        <taxon>Bacteria</taxon>
        <taxon>Bacillati</taxon>
        <taxon>Actinomycetota</taxon>
        <taxon>Actinomycetes</taxon>
        <taxon>Propionibacteriales</taxon>
        <taxon>Nocardioidaceae</taxon>
        <taxon>Nocardioides</taxon>
    </lineage>
</organism>
<evidence type="ECO:0000313" key="2">
    <source>
        <dbReference type="Proteomes" id="UP001501161"/>
    </source>
</evidence>
<comment type="caution">
    <text evidence="1">The sequence shown here is derived from an EMBL/GenBank/DDBJ whole genome shotgun (WGS) entry which is preliminary data.</text>
</comment>
<dbReference type="Proteomes" id="UP001501161">
    <property type="component" value="Unassembled WGS sequence"/>
</dbReference>
<proteinExistence type="predicted"/>
<evidence type="ECO:0000313" key="1">
    <source>
        <dbReference type="EMBL" id="GAA2093583.1"/>
    </source>
</evidence>